<protein>
    <recommendedName>
        <fullName evidence="1">Phage-like element PBSX protein XkdF domain-containing protein</fullName>
    </recommendedName>
</protein>
<evidence type="ECO:0000313" key="2">
    <source>
        <dbReference type="EMBL" id="WNO47497.1"/>
    </source>
</evidence>
<accession>A0AA96KSJ5</accession>
<evidence type="ECO:0000259" key="1">
    <source>
        <dbReference type="Pfam" id="PF14550"/>
    </source>
</evidence>
<organism evidence="2">
    <name type="scientific">Staphylococcus phage vB_VibM_10AMN12</name>
    <dbReference type="NCBI Taxonomy" id="3076785"/>
    <lineage>
        <taxon>Viruses</taxon>
        <taxon>Duplodnaviria</taxon>
        <taxon>Heunggongvirae</taxon>
        <taxon>Uroviricota</taxon>
        <taxon>Caudoviricetes</taxon>
    </lineage>
</organism>
<name>A0AA96KSJ5_9CAUD</name>
<dbReference type="Pfam" id="PF14550">
    <property type="entry name" value="Peptidase_S78_2"/>
    <property type="match status" value="1"/>
</dbReference>
<reference evidence="2" key="1">
    <citation type="submission" date="2023-08" db="EMBL/GenBank/DDBJ databases">
        <authorList>
            <person name="Nazir A."/>
        </authorList>
    </citation>
    <scope>NUCLEOTIDE SEQUENCE</scope>
</reference>
<proteinExistence type="predicted"/>
<sequence length="336" mass="37876">MPYRANAVSQARKDIPSLKNLSDSQVRRFIKIFNSLVKDGMAESKAIPLAISRSKKDSVEKASTKDVSRDDKGNLVYRDEKFVGYNKPMRDGGKKQGKVLAKKGDEIKLVRFGDPSMRDNYSVEANDRFYARFGKRSEIKDKFSPLYWSAKWLWPRSSGMKGKGAKEFYTLNKSAKETHKMKNSFAEGLASLINKHFGGGTNLQQITKFNEEQMVAIEPLYCKPLDADLHEEGMTEEEIRKMVDNINANIDKISGNIGHALNTEGFHFVKAWVNECECVIGEEVVPEGQPIIKVQFTDDNLWELRKSGKLCGLSIGALGSVVDNPDYKEEDDNEDS</sequence>
<dbReference type="InterPro" id="IPR027924">
    <property type="entry name" value="XkdF"/>
</dbReference>
<dbReference type="EMBL" id="OR481006">
    <property type="protein sequence ID" value="WNO47497.1"/>
    <property type="molecule type" value="Genomic_DNA"/>
</dbReference>
<feature type="domain" description="Phage-like element PBSX protein XkdF" evidence="1">
    <location>
        <begin position="205"/>
        <end position="322"/>
    </location>
</feature>